<evidence type="ECO:0000313" key="1">
    <source>
        <dbReference type="EMBL" id="GIH95381.1"/>
    </source>
</evidence>
<dbReference type="EMBL" id="BOOJ01000052">
    <property type="protein sequence ID" value="GIH95381.1"/>
    <property type="molecule type" value="Genomic_DNA"/>
</dbReference>
<protein>
    <submittedName>
        <fullName evidence="1">Uncharacterized protein</fullName>
    </submittedName>
</protein>
<reference evidence="1 2" key="1">
    <citation type="submission" date="2021-01" db="EMBL/GenBank/DDBJ databases">
        <title>Whole genome shotgun sequence of Planobispora siamensis NBRC 107568.</title>
        <authorList>
            <person name="Komaki H."/>
            <person name="Tamura T."/>
        </authorList>
    </citation>
    <scope>NUCLEOTIDE SEQUENCE [LARGE SCALE GENOMIC DNA]</scope>
    <source>
        <strain evidence="1 2">NBRC 107568</strain>
    </source>
</reference>
<dbReference type="AlphaFoldDB" id="A0A8J3SIZ4"/>
<comment type="caution">
    <text evidence="1">The sequence shown here is derived from an EMBL/GenBank/DDBJ whole genome shotgun (WGS) entry which is preliminary data.</text>
</comment>
<dbReference type="RefSeq" id="WP_204067477.1">
    <property type="nucleotide sequence ID" value="NZ_BOOJ01000052.1"/>
</dbReference>
<organism evidence="1 2">
    <name type="scientific">Planobispora siamensis</name>
    <dbReference type="NCBI Taxonomy" id="936338"/>
    <lineage>
        <taxon>Bacteria</taxon>
        <taxon>Bacillati</taxon>
        <taxon>Actinomycetota</taxon>
        <taxon>Actinomycetes</taxon>
        <taxon>Streptosporangiales</taxon>
        <taxon>Streptosporangiaceae</taxon>
        <taxon>Planobispora</taxon>
    </lineage>
</organism>
<proteinExistence type="predicted"/>
<dbReference type="Proteomes" id="UP000619788">
    <property type="component" value="Unassembled WGS sequence"/>
</dbReference>
<sequence length="419" mass="46187">MTTPIAPWCAPTVDIQPLPTFGWFDHTGYGGYSEHMDLRRAKEDGWYGLVVLDTGTGQLSIRANRGYGPHFKNGHPPDEHYAPEQDLWYGRRYHRTPRRLGAFLREGLTREEVEQVLAQVAPAAQRLLQHLEPLPDGGWDWTVEAATTYQALRLFVSHPQDRTLESTLTDLSRHPSTVAFDTVIEAIPSIVDPAWTVASDAELDRIAEAFCQGNGYYSSNSHGRSPYDLLTEYAKLAQPDSRHVPSAPTVVGARAALRRWRAAAIQAQTGYPAQPAAAWFAAHQADAPDVTADLDDAQLAELAEVTIATVAHDHHISLVGVADYLTDERARLRDLVRAEATVMGQRTNALLAEADRARTARAAMAARIASWNDPKERGEDGDVNGAEIGRLVGMTRQGVHKLLERLRAEDPDGEENADT</sequence>
<evidence type="ECO:0000313" key="2">
    <source>
        <dbReference type="Proteomes" id="UP000619788"/>
    </source>
</evidence>
<name>A0A8J3SIZ4_9ACTN</name>
<accession>A0A8J3SIZ4</accession>
<gene>
    <name evidence="1" type="ORF">Psi01_60110</name>
</gene>
<keyword evidence="2" id="KW-1185">Reference proteome</keyword>